<reference evidence="1 2" key="1">
    <citation type="submission" date="2019-06" db="EMBL/GenBank/DDBJ databases">
        <authorList>
            <person name="Kincaid V.D."/>
            <person name="Fuller A."/>
            <person name="Hodges K."/>
            <person name="Bansal M."/>
            <person name="Essig J."/>
            <person name="Johnson A."/>
        </authorList>
    </citation>
    <scope>NUCLEOTIDE SEQUENCE [LARGE SCALE GENOMIC DNA]</scope>
</reference>
<sequence>MAKYQHSETFRALKSTKEEIEGNLTSAQYLQTLDYFLWSALNPIAAECPDFFYSMIAKFVSLQTTKPNTKFTSGDKKQLPLILFNALINKNAEKRFESIKKMYWNRGLLFGLILTFQKLTNEYQALHSVFNDVDLTTRVNRMRQIEKSVGAKNPAYLYATIQQVAYWDSKARWFKSLIVQKFTRMAMLQAQQTYKDFDHKVPLDDVSHVYMMVVNKAIDRCNSNMGVITTFVQNWLPTARAIVQQMASKSTDESWDELAETLGDSLELGATMPNTDSETLQQISYLARLADPQGLVRTHLQIPQWVAAKYRARLLNLAKE</sequence>
<proteinExistence type="predicted"/>
<name>A0A514CSJ0_9CAUD</name>
<organism evidence="1 2">
    <name type="scientific">Achromobacter phage Motura</name>
    <dbReference type="NCBI Taxonomy" id="2591403"/>
    <lineage>
        <taxon>Viruses</taxon>
        <taxon>Duplodnaviria</taxon>
        <taxon>Heunggongvirae</taxon>
        <taxon>Uroviricota</taxon>
        <taxon>Caudoviricetes</taxon>
        <taxon>Moturavirus</taxon>
        <taxon>Moturavirus motura</taxon>
    </lineage>
</organism>
<protein>
    <submittedName>
        <fullName evidence="1">DNA-directed RNA polymerase subunit alpha</fullName>
    </submittedName>
</protein>
<keyword evidence="2" id="KW-1185">Reference proteome</keyword>
<dbReference type="Proteomes" id="UP000320799">
    <property type="component" value="Segment"/>
</dbReference>
<dbReference type="GeneID" id="56135899"/>
<dbReference type="RefSeq" id="YP_009903623.1">
    <property type="nucleotide sequence ID" value="NC_049849.1"/>
</dbReference>
<dbReference type="KEGG" id="vg:56135899"/>
<accession>A0A514CSJ0</accession>
<keyword evidence="1" id="KW-0240">DNA-directed RNA polymerase</keyword>
<evidence type="ECO:0000313" key="2">
    <source>
        <dbReference type="Proteomes" id="UP000320799"/>
    </source>
</evidence>
<evidence type="ECO:0000313" key="1">
    <source>
        <dbReference type="EMBL" id="QDH83442.1"/>
    </source>
</evidence>
<dbReference type="EMBL" id="MN094788">
    <property type="protein sequence ID" value="QDH83442.1"/>
    <property type="molecule type" value="Genomic_DNA"/>
</dbReference>
<keyword evidence="1" id="KW-0804">Transcription</keyword>
<dbReference type="GO" id="GO:0000428">
    <property type="term" value="C:DNA-directed RNA polymerase complex"/>
    <property type="evidence" value="ECO:0007669"/>
    <property type="project" value="UniProtKB-KW"/>
</dbReference>